<keyword evidence="2" id="KW-0732">Signal</keyword>
<dbReference type="PANTHER" id="PTHR48004">
    <property type="entry name" value="OS01G0149700 PROTEIN"/>
    <property type="match status" value="1"/>
</dbReference>
<dbReference type="Gene3D" id="3.80.10.10">
    <property type="entry name" value="Ribonuclease Inhibitor"/>
    <property type="match status" value="3"/>
</dbReference>
<dbReference type="InterPro" id="IPR036179">
    <property type="entry name" value="Ig-like_dom_sf"/>
</dbReference>
<evidence type="ECO:0000256" key="4">
    <source>
        <dbReference type="ARBA" id="ARBA00023157"/>
    </source>
</evidence>
<dbReference type="SMART" id="SM00369">
    <property type="entry name" value="LRR_TYP"/>
    <property type="match status" value="4"/>
</dbReference>
<dbReference type="InterPro" id="IPR013783">
    <property type="entry name" value="Ig-like_fold"/>
</dbReference>
<proteinExistence type="predicted"/>
<evidence type="ECO:0000256" key="3">
    <source>
        <dbReference type="ARBA" id="ARBA00022737"/>
    </source>
</evidence>
<accession>A0ABU9NX31</accession>
<gene>
    <name evidence="6" type="ORF">WFZ86_20030</name>
</gene>
<dbReference type="RefSeq" id="WP_342693595.1">
    <property type="nucleotide sequence ID" value="NZ_JBCGDP010000054.1"/>
</dbReference>
<dbReference type="InterPro" id="IPR003591">
    <property type="entry name" value="Leu-rich_rpt_typical-subtyp"/>
</dbReference>
<feature type="non-terminal residue" evidence="6">
    <location>
        <position position="575"/>
    </location>
</feature>
<dbReference type="SUPFAM" id="SSF48726">
    <property type="entry name" value="Immunoglobulin"/>
    <property type="match status" value="1"/>
</dbReference>
<dbReference type="InterPro" id="IPR052941">
    <property type="entry name" value="StomDev_PlantInt_Reg"/>
</dbReference>
<dbReference type="InterPro" id="IPR032675">
    <property type="entry name" value="LRR_dom_sf"/>
</dbReference>
<keyword evidence="3" id="KW-0677">Repeat</keyword>
<dbReference type="PROSITE" id="PS50835">
    <property type="entry name" value="IG_LIKE"/>
    <property type="match status" value="1"/>
</dbReference>
<feature type="non-terminal residue" evidence="6">
    <location>
        <position position="1"/>
    </location>
</feature>
<dbReference type="InterPro" id="IPR007110">
    <property type="entry name" value="Ig-like_dom"/>
</dbReference>
<evidence type="ECO:0000259" key="5">
    <source>
        <dbReference type="PROSITE" id="PS50835"/>
    </source>
</evidence>
<dbReference type="Gene3D" id="2.60.40.10">
    <property type="entry name" value="Immunoglobulins"/>
    <property type="match status" value="1"/>
</dbReference>
<dbReference type="Proteomes" id="UP001468798">
    <property type="component" value="Unassembled WGS sequence"/>
</dbReference>
<dbReference type="InterPro" id="IPR001611">
    <property type="entry name" value="Leu-rich_rpt"/>
</dbReference>
<comment type="caution">
    <text evidence="6">The sequence shown here is derived from an EMBL/GenBank/DDBJ whole genome shotgun (WGS) entry which is preliminary data.</text>
</comment>
<dbReference type="EMBL" id="JBCGDP010000054">
    <property type="protein sequence ID" value="MEM0578796.1"/>
    <property type="molecule type" value="Genomic_DNA"/>
</dbReference>
<protein>
    <recommendedName>
        <fullName evidence="5">Ig-like domain-containing protein</fullName>
    </recommendedName>
</protein>
<evidence type="ECO:0000256" key="2">
    <source>
        <dbReference type="ARBA" id="ARBA00022729"/>
    </source>
</evidence>
<sequence length="575" mass="63900">LSDQQIGFDVARVTTSLKEHGVKDQDLAREIAMMREMQKTQYIEMQKSEETILKKIRSEQKAKATTNKSSAVTDIPLEERAALIALYNSTGGANWTNTKSNYKPWDITNPSSNVNAWQGITVSNGHVESVVLNSNNLTGSIPKEIKNLPYLRSLQLVHNFLTGEIPSEIGQLTKLYDLNLYNNQLSGTVPNWISNLKDLQNLYLGMNKLSGNIPVFGDLTKLLFLDLSANSLTGTIPIEIAQLKNLRELKLGLNQLTGEIPIEIATLSSLTWLVLNNNHLSGTIPSKIYELPKCGFYYLNYNDFTGSLPIDIGKNTNLYILSLGNNKLSGNIPASIGQLNILRLLDLSYNLFDGSIPNEIANCKGLFRLWLNNNQLTGNVNLNFQEFNTLYDIDISSNKLSGNVPDLTGQNSMKLINFSNNNFRFVDFVNQFSSYKAKQTTGFKYSPQAKIGVLETINKTAGQTVDFKMFADNDDRFHSEDTYQWFKDGVEISGAVGKVFTISTLLATDSGSYVCKSYHIANPDMSPLVLEREPITLKVVNCTPKTGELKLPTQQVFVGESANFSFEQTAGTVIS</sequence>
<feature type="domain" description="Ig-like" evidence="5">
    <location>
        <begin position="447"/>
        <end position="526"/>
    </location>
</feature>
<evidence type="ECO:0000313" key="7">
    <source>
        <dbReference type="Proteomes" id="UP001468798"/>
    </source>
</evidence>
<name>A0ABU9NX31_9FLAO</name>
<dbReference type="Pfam" id="PF00560">
    <property type="entry name" value="LRR_1"/>
    <property type="match status" value="7"/>
</dbReference>
<organism evidence="6 7">
    <name type="scientific">Flavobacterium polysaccharolyticum</name>
    <dbReference type="NCBI Taxonomy" id="3133148"/>
    <lineage>
        <taxon>Bacteria</taxon>
        <taxon>Pseudomonadati</taxon>
        <taxon>Bacteroidota</taxon>
        <taxon>Flavobacteriia</taxon>
        <taxon>Flavobacteriales</taxon>
        <taxon>Flavobacteriaceae</taxon>
        <taxon>Flavobacterium</taxon>
    </lineage>
</organism>
<evidence type="ECO:0000313" key="6">
    <source>
        <dbReference type="EMBL" id="MEM0578796.1"/>
    </source>
</evidence>
<keyword evidence="1" id="KW-0433">Leucine-rich repeat</keyword>
<dbReference type="SUPFAM" id="SSF52058">
    <property type="entry name" value="L domain-like"/>
    <property type="match status" value="1"/>
</dbReference>
<keyword evidence="7" id="KW-1185">Reference proteome</keyword>
<keyword evidence="4" id="KW-1015">Disulfide bond</keyword>
<evidence type="ECO:0000256" key="1">
    <source>
        <dbReference type="ARBA" id="ARBA00022614"/>
    </source>
</evidence>
<dbReference type="PANTHER" id="PTHR48004:SF59">
    <property type="entry name" value="LEUCINE-RICH REPEAT-CONTAINING N-TERMINAL PLANT-TYPE DOMAIN-CONTAINING PROTEIN"/>
    <property type="match status" value="1"/>
</dbReference>
<reference evidence="6 7" key="1">
    <citation type="submission" date="2024-03" db="EMBL/GenBank/DDBJ databases">
        <title>Two novel species of the genus Flavobacterium exhibiting potentially degradation of complex polysaccharides.</title>
        <authorList>
            <person name="Lian X."/>
        </authorList>
    </citation>
    <scope>NUCLEOTIDE SEQUENCE [LARGE SCALE GENOMIC DNA]</scope>
    <source>
        <strain evidence="6 7">N6</strain>
    </source>
</reference>